<keyword evidence="8" id="KW-1185">Reference proteome</keyword>
<dbReference type="CDD" id="cd08248">
    <property type="entry name" value="RTN4I1"/>
    <property type="match status" value="1"/>
</dbReference>
<organism evidence="7 8">
    <name type="scientific">Tegillarca granosa</name>
    <name type="common">Malaysian cockle</name>
    <name type="synonym">Anadara granosa</name>
    <dbReference type="NCBI Taxonomy" id="220873"/>
    <lineage>
        <taxon>Eukaryota</taxon>
        <taxon>Metazoa</taxon>
        <taxon>Spiralia</taxon>
        <taxon>Lophotrochozoa</taxon>
        <taxon>Mollusca</taxon>
        <taxon>Bivalvia</taxon>
        <taxon>Autobranchia</taxon>
        <taxon>Pteriomorphia</taxon>
        <taxon>Arcoida</taxon>
        <taxon>Arcoidea</taxon>
        <taxon>Arcidae</taxon>
        <taxon>Tegillarca</taxon>
    </lineage>
</organism>
<gene>
    <name evidence="7" type="ORF">KUTeg_007041</name>
</gene>
<accession>A0ABQ9FFA8</accession>
<dbReference type="Proteomes" id="UP001217089">
    <property type="component" value="Unassembled WGS sequence"/>
</dbReference>
<dbReference type="InterPro" id="IPR037397">
    <property type="entry name" value="RTN4IP1"/>
</dbReference>
<dbReference type="InterPro" id="IPR011032">
    <property type="entry name" value="GroES-like_sf"/>
</dbReference>
<dbReference type="Pfam" id="PF08240">
    <property type="entry name" value="ADH_N"/>
    <property type="match status" value="1"/>
</dbReference>
<reference evidence="7 8" key="1">
    <citation type="submission" date="2022-12" db="EMBL/GenBank/DDBJ databases">
        <title>Chromosome-level genome of Tegillarca granosa.</title>
        <authorList>
            <person name="Kim J."/>
        </authorList>
    </citation>
    <scope>NUCLEOTIDE SEQUENCE [LARGE SCALE GENOMIC DNA]</scope>
    <source>
        <strain evidence="7">Teg-2019</strain>
        <tissue evidence="7">Adductor muscle</tissue>
    </source>
</reference>
<dbReference type="Gene3D" id="3.40.50.720">
    <property type="entry name" value="NAD(P)-binding Rossmann-like Domain"/>
    <property type="match status" value="1"/>
</dbReference>
<evidence type="ECO:0000259" key="6">
    <source>
        <dbReference type="SMART" id="SM00829"/>
    </source>
</evidence>
<evidence type="ECO:0000313" key="8">
    <source>
        <dbReference type="Proteomes" id="UP001217089"/>
    </source>
</evidence>
<keyword evidence="3" id="KW-0809">Transit peptide</keyword>
<dbReference type="EMBL" id="JARBDR010000337">
    <property type="protein sequence ID" value="KAJ8314891.1"/>
    <property type="molecule type" value="Genomic_DNA"/>
</dbReference>
<dbReference type="InterPro" id="IPR050700">
    <property type="entry name" value="YIM1/Zinc_Alcohol_DH_Fams"/>
</dbReference>
<comment type="caution">
    <text evidence="7">The sequence shown here is derived from an EMBL/GenBank/DDBJ whole genome shotgun (WGS) entry which is preliminary data.</text>
</comment>
<dbReference type="SUPFAM" id="SSF51735">
    <property type="entry name" value="NAD(P)-binding Rossmann-fold domains"/>
    <property type="match status" value="1"/>
</dbReference>
<proteinExistence type="inferred from homology"/>
<protein>
    <recommendedName>
        <fullName evidence="6">Enoyl reductase (ER) domain-containing protein</fullName>
    </recommendedName>
</protein>
<evidence type="ECO:0000256" key="5">
    <source>
        <dbReference type="ARBA" id="ARBA00023128"/>
    </source>
</evidence>
<dbReference type="SMART" id="SM00829">
    <property type="entry name" value="PKS_ER"/>
    <property type="match status" value="1"/>
</dbReference>
<dbReference type="InterPro" id="IPR036291">
    <property type="entry name" value="NAD(P)-bd_dom_sf"/>
</dbReference>
<keyword evidence="5" id="KW-0496">Mitochondrion</keyword>
<keyword evidence="4" id="KW-0560">Oxidoreductase</keyword>
<dbReference type="PANTHER" id="PTHR11695">
    <property type="entry name" value="ALCOHOL DEHYDROGENASE RELATED"/>
    <property type="match status" value="1"/>
</dbReference>
<feature type="domain" description="Enoyl reductase (ER)" evidence="6">
    <location>
        <begin position="65"/>
        <end position="334"/>
    </location>
</feature>
<evidence type="ECO:0000313" key="7">
    <source>
        <dbReference type="EMBL" id="KAJ8314891.1"/>
    </source>
</evidence>
<evidence type="ECO:0000256" key="1">
    <source>
        <dbReference type="ARBA" id="ARBA00004173"/>
    </source>
</evidence>
<evidence type="ECO:0000256" key="4">
    <source>
        <dbReference type="ARBA" id="ARBA00023002"/>
    </source>
</evidence>
<evidence type="ECO:0000256" key="2">
    <source>
        <dbReference type="ARBA" id="ARBA00010371"/>
    </source>
</evidence>
<dbReference type="PANTHER" id="PTHR11695:SF294">
    <property type="entry name" value="RETICULON-4-INTERACTING PROTEIN 1, MITOCHONDRIAL"/>
    <property type="match status" value="1"/>
</dbReference>
<dbReference type="Gene3D" id="3.90.180.10">
    <property type="entry name" value="Medium-chain alcohol dehydrogenases, catalytic domain"/>
    <property type="match status" value="1"/>
</dbReference>
<sequence length="368" mass="40221">MKTINTFKQLIRVKKSRGHCSLCGCLSNQSPKFEYVGKRKYSSEKKSGDIEIQTKMKAWQIYQYGGNEQLTLTSTARIPKITSPSDILVKVLAASVNNIDVRMRGGYGKMALNALRRGPNLMANNSEFPLVLGRDFSGIVVETGQNVKKFKPGDEVWGALSAARQGTHAEFTVTSESEISKKPSTISHTEAASLPYVATTTWSALCTIGQLSESNTHNKRILIHGGSGGIEVTAICSTDAVDLLYSLGADVVLDYTKQDLKEELGKIKGFDVIYDTLGKRKAGYSYKYLRPWSSSKFISIVHPLLSNLDESGVPFGLLKTGVDAASYGLRTGHHYSWAIFIPNGKALSKIASMVDNGQIKPVVDKLND</sequence>
<comment type="similarity">
    <text evidence="2">Belongs to the zinc-containing alcohol dehydrogenase family. Quinone oxidoreductase subfamily.</text>
</comment>
<name>A0ABQ9FFA8_TEGGR</name>
<dbReference type="Pfam" id="PF13602">
    <property type="entry name" value="ADH_zinc_N_2"/>
    <property type="match status" value="1"/>
</dbReference>
<dbReference type="InterPro" id="IPR013154">
    <property type="entry name" value="ADH-like_N"/>
</dbReference>
<dbReference type="SUPFAM" id="SSF50129">
    <property type="entry name" value="GroES-like"/>
    <property type="match status" value="1"/>
</dbReference>
<comment type="subcellular location">
    <subcellularLocation>
        <location evidence="1">Mitochondrion</location>
    </subcellularLocation>
</comment>
<evidence type="ECO:0000256" key="3">
    <source>
        <dbReference type="ARBA" id="ARBA00022946"/>
    </source>
</evidence>
<dbReference type="InterPro" id="IPR020843">
    <property type="entry name" value="ER"/>
</dbReference>